<sequence>MKATISVVTRISGMTIISLASLFSNLANSHPHPQSGQCQLPNGTWVMCNRTKHSKKTKQHIKINSRVKTLTLQQRRGKPGQRIIRVRKSRVQPFNRAKKLSAPFYANCASGFSKVGQNKFPNGTMRWYVCGTPVIQCPSYMQSNGKWANVTPKVVIQMIGSNPDGGTQKFRVQYKCDYSFNAVPAG</sequence>
<proteinExistence type="predicted"/>
<name>A0A3B0YCX2_9ZZZZ</name>
<dbReference type="EMBL" id="UOFL01000034">
    <property type="protein sequence ID" value="VAW72029.1"/>
    <property type="molecule type" value="Genomic_DNA"/>
</dbReference>
<accession>A0A3B0YCX2</accession>
<reference evidence="1" key="1">
    <citation type="submission" date="2018-06" db="EMBL/GenBank/DDBJ databases">
        <authorList>
            <person name="Zhirakovskaya E."/>
        </authorList>
    </citation>
    <scope>NUCLEOTIDE SEQUENCE</scope>
</reference>
<organism evidence="1">
    <name type="scientific">hydrothermal vent metagenome</name>
    <dbReference type="NCBI Taxonomy" id="652676"/>
    <lineage>
        <taxon>unclassified sequences</taxon>
        <taxon>metagenomes</taxon>
        <taxon>ecological metagenomes</taxon>
    </lineage>
</organism>
<gene>
    <name evidence="1" type="ORF">MNBD_GAMMA12-3016</name>
</gene>
<protein>
    <submittedName>
        <fullName evidence="1">Uncharacterized protein</fullName>
    </submittedName>
</protein>
<dbReference type="AlphaFoldDB" id="A0A3B0YCX2"/>
<evidence type="ECO:0000313" key="1">
    <source>
        <dbReference type="EMBL" id="VAW72029.1"/>
    </source>
</evidence>